<dbReference type="Proteomes" id="UP000429229">
    <property type="component" value="Unassembled WGS sequence"/>
</dbReference>
<evidence type="ECO:0000256" key="1">
    <source>
        <dbReference type="ARBA" id="ARBA00022679"/>
    </source>
</evidence>
<evidence type="ECO:0000256" key="2">
    <source>
        <dbReference type="ARBA" id="ARBA00023315"/>
    </source>
</evidence>
<comment type="caution">
    <text evidence="4">The sequence shown here is derived from an EMBL/GenBank/DDBJ whole genome shotgun (WGS) entry which is preliminary data.</text>
</comment>
<evidence type="ECO:0000313" key="5">
    <source>
        <dbReference type="Proteomes" id="UP000429229"/>
    </source>
</evidence>
<protein>
    <submittedName>
        <fullName evidence="4">GNAT family N-acetyltransferase</fullName>
    </submittedName>
</protein>
<keyword evidence="1 4" id="KW-0808">Transferase</keyword>
<dbReference type="Gene3D" id="3.40.630.30">
    <property type="match status" value="1"/>
</dbReference>
<dbReference type="CDD" id="cd04301">
    <property type="entry name" value="NAT_SF"/>
    <property type="match status" value="1"/>
</dbReference>
<dbReference type="Pfam" id="PF00583">
    <property type="entry name" value="Acetyltransf_1"/>
    <property type="match status" value="1"/>
</dbReference>
<dbReference type="EMBL" id="WTYR01000001">
    <property type="protein sequence ID" value="MXP10527.1"/>
    <property type="molecule type" value="Genomic_DNA"/>
</dbReference>
<dbReference type="PANTHER" id="PTHR43800">
    <property type="entry name" value="PEPTIDYL-LYSINE N-ACETYLTRANSFERASE YJAB"/>
    <property type="match status" value="1"/>
</dbReference>
<dbReference type="GO" id="GO:0016747">
    <property type="term" value="F:acyltransferase activity, transferring groups other than amino-acyl groups"/>
    <property type="evidence" value="ECO:0007669"/>
    <property type="project" value="InterPro"/>
</dbReference>
<organism evidence="4 5">
    <name type="scientific">Alteriqipengyuania halimionae</name>
    <dbReference type="NCBI Taxonomy" id="1926630"/>
    <lineage>
        <taxon>Bacteria</taxon>
        <taxon>Pseudomonadati</taxon>
        <taxon>Pseudomonadota</taxon>
        <taxon>Alphaproteobacteria</taxon>
        <taxon>Sphingomonadales</taxon>
        <taxon>Erythrobacteraceae</taxon>
        <taxon>Alteriqipengyuania</taxon>
    </lineage>
</organism>
<name>A0A6I4U8D4_9SPHN</name>
<dbReference type="SUPFAM" id="SSF55729">
    <property type="entry name" value="Acyl-CoA N-acyltransferases (Nat)"/>
    <property type="match status" value="1"/>
</dbReference>
<proteinExistence type="predicted"/>
<dbReference type="InterPro" id="IPR016181">
    <property type="entry name" value="Acyl_CoA_acyltransferase"/>
</dbReference>
<gene>
    <name evidence="4" type="ORF">GRI68_10085</name>
</gene>
<evidence type="ECO:0000313" key="4">
    <source>
        <dbReference type="EMBL" id="MXP10527.1"/>
    </source>
</evidence>
<reference evidence="4 5" key="1">
    <citation type="submission" date="2019-12" db="EMBL/GenBank/DDBJ databases">
        <title>Genomic-based taxomic classification of the family Erythrobacteraceae.</title>
        <authorList>
            <person name="Xu L."/>
        </authorList>
    </citation>
    <scope>NUCLEOTIDE SEQUENCE [LARGE SCALE GENOMIC DNA]</scope>
    <source>
        <strain evidence="4 5">LMG 29519</strain>
    </source>
</reference>
<dbReference type="PANTHER" id="PTHR43800:SF1">
    <property type="entry name" value="PEPTIDYL-LYSINE N-ACETYLTRANSFERASE YJAB"/>
    <property type="match status" value="1"/>
</dbReference>
<dbReference type="AlphaFoldDB" id="A0A6I4U8D4"/>
<dbReference type="InterPro" id="IPR000182">
    <property type="entry name" value="GNAT_dom"/>
</dbReference>
<dbReference type="PROSITE" id="PS51186">
    <property type="entry name" value="GNAT"/>
    <property type="match status" value="1"/>
</dbReference>
<sequence>MGPVSAVPPDRRDRTRPHRRVTDWALRLARPGDAAAFPDVERSAARAFATVEGLESLVDAWPMPEERHRLLIAKGHCLTALVDEEVAGFLAGERFGRALHIWEMSVADPFQRRGIGAGLVRASTIDAANVGCQSVTLTTFADVAWNAPFYKRLGFEPIDDLATWPRLAGLLADERASFGAVHERVAMVRFSGP</sequence>
<keyword evidence="2" id="KW-0012">Acyltransferase</keyword>
<dbReference type="OrthoDB" id="572496at2"/>
<evidence type="ECO:0000259" key="3">
    <source>
        <dbReference type="PROSITE" id="PS51186"/>
    </source>
</evidence>
<keyword evidence="5" id="KW-1185">Reference proteome</keyword>
<feature type="domain" description="N-acetyltransferase" evidence="3">
    <location>
        <begin position="24"/>
        <end position="176"/>
    </location>
</feature>
<accession>A0A6I4U8D4</accession>